<evidence type="ECO:0000256" key="1">
    <source>
        <dbReference type="SAM" id="SignalP"/>
    </source>
</evidence>
<dbReference type="PROSITE" id="PS51257">
    <property type="entry name" value="PROKAR_LIPOPROTEIN"/>
    <property type="match status" value="1"/>
</dbReference>
<feature type="chain" id="PRO_5015943431" description="Lipoprotein" evidence="1">
    <location>
        <begin position="27"/>
        <end position="160"/>
    </location>
</feature>
<name>A0A2W5KXF1_SPHMC</name>
<organism evidence="2 3">
    <name type="scientific">Sphingopyxis macrogoltabida</name>
    <name type="common">Sphingomonas macrogoltabidus</name>
    <dbReference type="NCBI Taxonomy" id="33050"/>
    <lineage>
        <taxon>Bacteria</taxon>
        <taxon>Pseudomonadati</taxon>
        <taxon>Pseudomonadota</taxon>
        <taxon>Alphaproteobacteria</taxon>
        <taxon>Sphingomonadales</taxon>
        <taxon>Sphingomonadaceae</taxon>
        <taxon>Sphingopyxis</taxon>
    </lineage>
</organism>
<protein>
    <recommendedName>
        <fullName evidence="4">Lipoprotein</fullName>
    </recommendedName>
</protein>
<dbReference type="AlphaFoldDB" id="A0A2W5KXF1"/>
<feature type="signal peptide" evidence="1">
    <location>
        <begin position="1"/>
        <end position="26"/>
    </location>
</feature>
<reference evidence="2 3" key="1">
    <citation type="submission" date="2017-08" db="EMBL/GenBank/DDBJ databases">
        <title>Infants hospitalized years apart are colonized by the same room-sourced microbial strains.</title>
        <authorList>
            <person name="Brooks B."/>
            <person name="Olm M.R."/>
            <person name="Firek B.A."/>
            <person name="Baker R."/>
            <person name="Thomas B.C."/>
            <person name="Morowitz M.J."/>
            <person name="Banfield J.F."/>
        </authorList>
    </citation>
    <scope>NUCLEOTIDE SEQUENCE [LARGE SCALE GENOMIC DNA]</scope>
    <source>
        <strain evidence="2">S2_005_003_R2_47</strain>
    </source>
</reference>
<keyword evidence="1" id="KW-0732">Signal</keyword>
<proteinExistence type="predicted"/>
<accession>A0A2W5KXF1</accession>
<evidence type="ECO:0000313" key="2">
    <source>
        <dbReference type="EMBL" id="PZQ21692.1"/>
    </source>
</evidence>
<comment type="caution">
    <text evidence="2">The sequence shown here is derived from an EMBL/GenBank/DDBJ whole genome shotgun (WGS) entry which is preliminary data.</text>
</comment>
<dbReference type="EMBL" id="QFPJ01000025">
    <property type="protein sequence ID" value="PZQ21692.1"/>
    <property type="molecule type" value="Genomic_DNA"/>
</dbReference>
<evidence type="ECO:0000313" key="3">
    <source>
        <dbReference type="Proteomes" id="UP000248597"/>
    </source>
</evidence>
<evidence type="ECO:0008006" key="4">
    <source>
        <dbReference type="Google" id="ProtNLM"/>
    </source>
</evidence>
<gene>
    <name evidence="2" type="ORF">DI569_11150</name>
</gene>
<dbReference type="Proteomes" id="UP000248597">
    <property type="component" value="Unassembled WGS sequence"/>
</dbReference>
<sequence length="160" mass="16491">MKAYLGITACILLLGGCGGGAPTADAGDNGPAAAAASGVAEVVKSAAKGNPIPRDNLPDFVETYEGGRYGTSFFGSNEKHKTGTLLYNVAAAPADVVGFHQASMRKFGFDVAAPKTRVARKRNETVIEGTAADGRTLSVVVIEQSPTEATVQMNYVVPQS</sequence>